<gene>
    <name evidence="4" type="ORF">Ctob_003231</name>
</gene>
<dbReference type="CDD" id="cd00167">
    <property type="entry name" value="SANT"/>
    <property type="match status" value="2"/>
</dbReference>
<dbReference type="GO" id="GO:0000981">
    <property type="term" value="F:DNA-binding transcription factor activity, RNA polymerase II-specific"/>
    <property type="evidence" value="ECO:0007669"/>
    <property type="project" value="TreeGrafter"/>
</dbReference>
<dbReference type="AlphaFoldDB" id="A0A0M0K1D2"/>
<evidence type="ECO:0000259" key="2">
    <source>
        <dbReference type="PROSITE" id="PS50090"/>
    </source>
</evidence>
<reference evidence="5" key="1">
    <citation type="journal article" date="2015" name="PLoS Genet.">
        <title>Genome Sequence and Transcriptome Analyses of Chrysochromulina tobin: Metabolic Tools for Enhanced Algal Fitness in the Prominent Order Prymnesiales (Haptophyceae).</title>
        <authorList>
            <person name="Hovde B.T."/>
            <person name="Deodato C.R."/>
            <person name="Hunsperger H.M."/>
            <person name="Ryken S.A."/>
            <person name="Yost W."/>
            <person name="Jha R.K."/>
            <person name="Patterson J."/>
            <person name="Monnat R.J. Jr."/>
            <person name="Barlow S.B."/>
            <person name="Starkenburg S.R."/>
            <person name="Cattolico R.A."/>
        </authorList>
    </citation>
    <scope>NUCLEOTIDE SEQUENCE</scope>
    <source>
        <strain evidence="5">CCMP291</strain>
    </source>
</reference>
<keyword evidence="5" id="KW-1185">Reference proteome</keyword>
<dbReference type="Gene3D" id="1.10.10.60">
    <property type="entry name" value="Homeodomain-like"/>
    <property type="match status" value="2"/>
</dbReference>
<feature type="domain" description="HTH myb-type" evidence="3">
    <location>
        <begin position="14"/>
        <end position="65"/>
    </location>
</feature>
<dbReference type="PROSITE" id="PS51294">
    <property type="entry name" value="HTH_MYB"/>
    <property type="match status" value="2"/>
</dbReference>
<feature type="domain" description="Myb-like" evidence="2">
    <location>
        <begin position="9"/>
        <end position="61"/>
    </location>
</feature>
<dbReference type="PANTHER" id="PTHR45614:SF25">
    <property type="entry name" value="MYB PROTEIN"/>
    <property type="match status" value="1"/>
</dbReference>
<dbReference type="PROSITE" id="PS50090">
    <property type="entry name" value="MYB_LIKE"/>
    <property type="match status" value="2"/>
</dbReference>
<dbReference type="EMBL" id="JWZX01001827">
    <property type="protein sequence ID" value="KOO32198.1"/>
    <property type="molecule type" value="Genomic_DNA"/>
</dbReference>
<sequence>MTSEYAPHQVRMTKRPWDAEEDAELTAVVARLGAGAWSRVALEVGCGRSGKQCRERWYNHLEPGVNKGEWTAEEDLLIQEGVRLYGKRWCEIVKLLPPGRSDNAVKNRYNSNLRKNQRADERAEKMAEKEAARLERETDKGAARAADLGINQRQRTAAGSSAADLRDDFEALEAKSLLAVKQFKVGSTVRVSDDRPSEGGGAGRKRMRASAKGVDGGGSSSTPQPILYAESEILFPKGQQTQEALVPPDIPHPTRGRDEDEVEGGEVFVLEAFAIATSP</sequence>
<dbReference type="SUPFAM" id="SSF46689">
    <property type="entry name" value="Homeodomain-like"/>
    <property type="match status" value="1"/>
</dbReference>
<dbReference type="SMART" id="SM00717">
    <property type="entry name" value="SANT"/>
    <property type="match status" value="2"/>
</dbReference>
<feature type="domain" description="HTH myb-type" evidence="3">
    <location>
        <begin position="66"/>
        <end position="117"/>
    </location>
</feature>
<evidence type="ECO:0000313" key="4">
    <source>
        <dbReference type="EMBL" id="KOO32198.1"/>
    </source>
</evidence>
<proteinExistence type="predicted"/>
<evidence type="ECO:0000313" key="5">
    <source>
        <dbReference type="Proteomes" id="UP000037460"/>
    </source>
</evidence>
<feature type="region of interest" description="Disordered" evidence="1">
    <location>
        <begin position="244"/>
        <end position="263"/>
    </location>
</feature>
<dbReference type="Proteomes" id="UP000037460">
    <property type="component" value="Unassembled WGS sequence"/>
</dbReference>
<dbReference type="InterPro" id="IPR001005">
    <property type="entry name" value="SANT/Myb"/>
</dbReference>
<dbReference type="OrthoDB" id="2143914at2759"/>
<dbReference type="Pfam" id="PF00249">
    <property type="entry name" value="Myb_DNA-binding"/>
    <property type="match status" value="2"/>
</dbReference>
<dbReference type="GO" id="GO:0005634">
    <property type="term" value="C:nucleus"/>
    <property type="evidence" value="ECO:0007669"/>
    <property type="project" value="TreeGrafter"/>
</dbReference>
<dbReference type="InterPro" id="IPR050560">
    <property type="entry name" value="MYB_TF"/>
</dbReference>
<dbReference type="InterPro" id="IPR017930">
    <property type="entry name" value="Myb_dom"/>
</dbReference>
<accession>A0A0M0K1D2</accession>
<dbReference type="InterPro" id="IPR009057">
    <property type="entry name" value="Homeodomain-like_sf"/>
</dbReference>
<protein>
    <submittedName>
        <fullName evidence="4">Uncharacterized protein</fullName>
    </submittedName>
</protein>
<evidence type="ECO:0000259" key="3">
    <source>
        <dbReference type="PROSITE" id="PS51294"/>
    </source>
</evidence>
<feature type="region of interest" description="Disordered" evidence="1">
    <location>
        <begin position="190"/>
        <end position="224"/>
    </location>
</feature>
<dbReference type="GO" id="GO:0000978">
    <property type="term" value="F:RNA polymerase II cis-regulatory region sequence-specific DNA binding"/>
    <property type="evidence" value="ECO:0007669"/>
    <property type="project" value="TreeGrafter"/>
</dbReference>
<name>A0A0M0K1D2_9EUKA</name>
<comment type="caution">
    <text evidence="4">The sequence shown here is derived from an EMBL/GenBank/DDBJ whole genome shotgun (WGS) entry which is preliminary data.</text>
</comment>
<feature type="region of interest" description="Disordered" evidence="1">
    <location>
        <begin position="112"/>
        <end position="162"/>
    </location>
</feature>
<evidence type="ECO:0000256" key="1">
    <source>
        <dbReference type="SAM" id="MobiDB-lite"/>
    </source>
</evidence>
<feature type="compositionally biased region" description="Basic and acidic residues" evidence="1">
    <location>
        <begin position="117"/>
        <end position="142"/>
    </location>
</feature>
<organism evidence="4 5">
    <name type="scientific">Chrysochromulina tobinii</name>
    <dbReference type="NCBI Taxonomy" id="1460289"/>
    <lineage>
        <taxon>Eukaryota</taxon>
        <taxon>Haptista</taxon>
        <taxon>Haptophyta</taxon>
        <taxon>Prymnesiophyceae</taxon>
        <taxon>Prymnesiales</taxon>
        <taxon>Chrysochromulinaceae</taxon>
        <taxon>Chrysochromulina</taxon>
    </lineage>
</organism>
<dbReference type="PANTHER" id="PTHR45614">
    <property type="entry name" value="MYB PROTEIN-RELATED"/>
    <property type="match status" value="1"/>
</dbReference>
<feature type="domain" description="Myb-like" evidence="2">
    <location>
        <begin position="62"/>
        <end position="113"/>
    </location>
</feature>